<dbReference type="SMART" id="SM00966">
    <property type="entry name" value="SpoVT_AbrB"/>
    <property type="match status" value="1"/>
</dbReference>
<dbReference type="GO" id="GO:0003677">
    <property type="term" value="F:DNA binding"/>
    <property type="evidence" value="ECO:0007669"/>
    <property type="project" value="InterPro"/>
</dbReference>
<geneLocation type="plasmid" evidence="4">
    <name>pelp_3</name>
</geneLocation>
<evidence type="ECO:0000313" key="4">
    <source>
        <dbReference type="Proteomes" id="UP000317835"/>
    </source>
</evidence>
<gene>
    <name evidence="2" type="ORF">ElP_74880</name>
    <name evidence="3" type="ORF">ElP_75200</name>
</gene>
<evidence type="ECO:0000313" key="2">
    <source>
        <dbReference type="EMBL" id="QDV39519.1"/>
    </source>
</evidence>
<dbReference type="SUPFAM" id="SSF89447">
    <property type="entry name" value="AbrB/MazE/MraZ-like"/>
    <property type="match status" value="1"/>
</dbReference>
<keyword evidence="2" id="KW-0614">Plasmid</keyword>
<dbReference type="InterPro" id="IPR037914">
    <property type="entry name" value="SpoVT-AbrB_sf"/>
</dbReference>
<dbReference type="Proteomes" id="UP000317835">
    <property type="component" value="Plasmid pElP_3"/>
</dbReference>
<dbReference type="NCBIfam" id="TIGR01439">
    <property type="entry name" value="lp_hng_hel_AbrB"/>
    <property type="match status" value="1"/>
</dbReference>
<dbReference type="InterPro" id="IPR007159">
    <property type="entry name" value="SpoVT-AbrB_dom"/>
</dbReference>
<dbReference type="KEGG" id="tpla:ElP_74880"/>
<dbReference type="KEGG" id="tpla:ElP_75200"/>
<geneLocation type="plasmid" evidence="2">
    <name>pElP_3</name>
</geneLocation>
<protein>
    <submittedName>
        <fullName evidence="2">SpoVT / AbrB like domain protein</fullName>
    </submittedName>
</protein>
<reference evidence="2 4" key="1">
    <citation type="submission" date="2019-02" db="EMBL/GenBank/DDBJ databases">
        <title>Deep-cultivation of Planctomycetes and their phenomic and genomic characterization uncovers novel biology.</title>
        <authorList>
            <person name="Wiegand S."/>
            <person name="Jogler M."/>
            <person name="Boedeker C."/>
            <person name="Pinto D."/>
            <person name="Vollmers J."/>
            <person name="Rivas-Marin E."/>
            <person name="Kohn T."/>
            <person name="Peeters S.H."/>
            <person name="Heuer A."/>
            <person name="Rast P."/>
            <person name="Oberbeckmann S."/>
            <person name="Bunk B."/>
            <person name="Jeske O."/>
            <person name="Meyerdierks A."/>
            <person name="Storesund J.E."/>
            <person name="Kallscheuer N."/>
            <person name="Luecker S."/>
            <person name="Lage O.M."/>
            <person name="Pohl T."/>
            <person name="Merkel B.J."/>
            <person name="Hornburger P."/>
            <person name="Mueller R.-W."/>
            <person name="Bruemmer F."/>
            <person name="Labrenz M."/>
            <person name="Spormann A.M."/>
            <person name="Op den Camp H."/>
            <person name="Overmann J."/>
            <person name="Amann R."/>
            <person name="Jetten M.S.M."/>
            <person name="Mascher T."/>
            <person name="Medema M.H."/>
            <person name="Devos D.P."/>
            <person name="Kaster A.-K."/>
            <person name="Ovreas L."/>
            <person name="Rohde M."/>
            <person name="Galperin M.Y."/>
            <person name="Jogler C."/>
        </authorList>
    </citation>
    <scope>NUCLEOTIDE SEQUENCE [LARGE SCALE GENOMIC DNA]</scope>
    <source>
        <strain evidence="2 4">ElP</strain>
        <plasmid evidence="4">pelp_3</plasmid>
        <plasmid evidence="2">pElP_3</plasmid>
    </source>
</reference>
<dbReference type="EMBL" id="CP036429">
    <property type="protein sequence ID" value="QDV39549.1"/>
    <property type="molecule type" value="Genomic_DNA"/>
</dbReference>
<organism evidence="2 4">
    <name type="scientific">Tautonia plasticadhaerens</name>
    <dbReference type="NCBI Taxonomy" id="2527974"/>
    <lineage>
        <taxon>Bacteria</taxon>
        <taxon>Pseudomonadati</taxon>
        <taxon>Planctomycetota</taxon>
        <taxon>Planctomycetia</taxon>
        <taxon>Isosphaerales</taxon>
        <taxon>Isosphaeraceae</taxon>
        <taxon>Tautonia</taxon>
    </lineage>
</organism>
<feature type="domain" description="SpoVT-AbrB" evidence="1">
    <location>
        <begin position="6"/>
        <end position="51"/>
    </location>
</feature>
<dbReference type="Gene3D" id="2.10.260.10">
    <property type="match status" value="1"/>
</dbReference>
<name>A0A518HF90_9BACT</name>
<proteinExistence type="predicted"/>
<dbReference type="RefSeq" id="WP_145279714.1">
    <property type="nucleotide sequence ID" value="NZ_CP036429.1"/>
</dbReference>
<evidence type="ECO:0000313" key="3">
    <source>
        <dbReference type="EMBL" id="QDV39549.1"/>
    </source>
</evidence>
<dbReference type="EMBL" id="CP036429">
    <property type="protein sequence ID" value="QDV39519.1"/>
    <property type="molecule type" value="Genomic_DNA"/>
</dbReference>
<dbReference type="AlphaFoldDB" id="A0A518HF90"/>
<evidence type="ECO:0000259" key="1">
    <source>
        <dbReference type="SMART" id="SM00966"/>
    </source>
</evidence>
<keyword evidence="4" id="KW-1185">Reference proteome</keyword>
<dbReference type="Pfam" id="PF04014">
    <property type="entry name" value="MazE_antitoxin"/>
    <property type="match status" value="1"/>
</dbReference>
<dbReference type="OrthoDB" id="291217at2"/>
<accession>A0A518HF90</accession>
<sequence>MAPEPSRVGKRGAVVIPAALRRRYGIEEGSLVVAEAREGGILIRPAVVLPVEVYTPERKAQFLLSNAVDADDYAAARRAVQAMGLDPDAVPHYKPDGA</sequence>